<dbReference type="RefSeq" id="WP_241879443.1">
    <property type="nucleotide sequence ID" value="NZ_CP093310.2"/>
</dbReference>
<dbReference type="Proteomes" id="UP000829560">
    <property type="component" value="Chromosome"/>
</dbReference>
<comment type="cofactor">
    <cofactor evidence="2 9">
        <name>NAD(+)</name>
        <dbReference type="ChEBI" id="CHEBI:57540"/>
    </cofactor>
</comment>
<keyword evidence="7 9" id="KW-0520">NAD</keyword>
<protein>
    <recommendedName>
        <fullName evidence="6 9">UDP-glucose 4-epimerase</fullName>
        <ecNumber evidence="5 9">5.1.3.2</ecNumber>
    </recommendedName>
</protein>
<evidence type="ECO:0000256" key="5">
    <source>
        <dbReference type="ARBA" id="ARBA00013189"/>
    </source>
</evidence>
<dbReference type="Gene3D" id="3.90.25.10">
    <property type="entry name" value="UDP-galactose 4-epimerase, domain 1"/>
    <property type="match status" value="1"/>
</dbReference>
<dbReference type="InterPro" id="IPR005886">
    <property type="entry name" value="UDP_G4E"/>
</dbReference>
<evidence type="ECO:0000259" key="10">
    <source>
        <dbReference type="Pfam" id="PF16363"/>
    </source>
</evidence>
<dbReference type="PANTHER" id="PTHR43725">
    <property type="entry name" value="UDP-GLUCOSE 4-EPIMERASE"/>
    <property type="match status" value="1"/>
</dbReference>
<dbReference type="InterPro" id="IPR036291">
    <property type="entry name" value="NAD(P)-bd_dom_sf"/>
</dbReference>
<evidence type="ECO:0000256" key="9">
    <source>
        <dbReference type="RuleBase" id="RU366046"/>
    </source>
</evidence>
<evidence type="ECO:0000313" key="12">
    <source>
        <dbReference type="Proteomes" id="UP000829560"/>
    </source>
</evidence>
<evidence type="ECO:0000256" key="8">
    <source>
        <dbReference type="ARBA" id="ARBA00023235"/>
    </source>
</evidence>
<evidence type="ECO:0000256" key="7">
    <source>
        <dbReference type="ARBA" id="ARBA00023027"/>
    </source>
</evidence>
<dbReference type="AlphaFoldDB" id="A0AAT9PG58"/>
<dbReference type="GO" id="GO:0006012">
    <property type="term" value="P:galactose metabolic process"/>
    <property type="evidence" value="ECO:0007669"/>
    <property type="project" value="InterPro"/>
</dbReference>
<evidence type="ECO:0000256" key="6">
    <source>
        <dbReference type="ARBA" id="ARBA00018569"/>
    </source>
</evidence>
<dbReference type="InterPro" id="IPR016040">
    <property type="entry name" value="NAD(P)-bd_dom"/>
</dbReference>
<dbReference type="NCBIfam" id="TIGR01179">
    <property type="entry name" value="galE"/>
    <property type="match status" value="1"/>
</dbReference>
<keyword evidence="9" id="KW-0119">Carbohydrate metabolism</keyword>
<dbReference type="Gene3D" id="3.40.50.720">
    <property type="entry name" value="NAD(P)-binding Rossmann-like Domain"/>
    <property type="match status" value="1"/>
</dbReference>
<dbReference type="KEGG" id="prae:MN210_06620"/>
<organism evidence="11 12">
    <name type="scientific">Psychrobacter raelei</name>
    <dbReference type="NCBI Taxonomy" id="2565531"/>
    <lineage>
        <taxon>Bacteria</taxon>
        <taxon>Pseudomonadati</taxon>
        <taxon>Pseudomonadota</taxon>
        <taxon>Gammaproteobacteria</taxon>
        <taxon>Moraxellales</taxon>
        <taxon>Moraxellaceae</taxon>
        <taxon>Psychrobacter</taxon>
    </lineage>
</organism>
<gene>
    <name evidence="11" type="primary">galE</name>
    <name evidence="11" type="ORF">MN210_06620</name>
</gene>
<dbReference type="GO" id="GO:0005829">
    <property type="term" value="C:cytosol"/>
    <property type="evidence" value="ECO:0007669"/>
    <property type="project" value="TreeGrafter"/>
</dbReference>
<evidence type="ECO:0000256" key="1">
    <source>
        <dbReference type="ARBA" id="ARBA00000083"/>
    </source>
</evidence>
<name>A0AAT9PG58_9GAMM</name>
<reference evidence="11" key="1">
    <citation type="submission" date="2024-03" db="EMBL/GenBank/DDBJ databases">
        <title>Psychrobacter raelis sp. nov. isolated from a dog with peritonitis.</title>
        <authorList>
            <person name="Schiavone A."/>
            <person name="Manzulli V."/>
            <person name="Camarda A."/>
            <person name="Cafiero M.A."/>
            <person name="Vasco I."/>
            <person name="Marino L."/>
            <person name="Pennuzzi G."/>
            <person name="Serrecchia L."/>
            <person name="Galante D."/>
            <person name="Pugliese N."/>
        </authorList>
    </citation>
    <scope>NUCLEOTIDE SEQUENCE</scope>
    <source>
        <strain evidence="11">PraFG1</strain>
    </source>
</reference>
<keyword evidence="12" id="KW-1185">Reference proteome</keyword>
<dbReference type="EMBL" id="CP093310">
    <property type="protein sequence ID" value="UNK06244.1"/>
    <property type="molecule type" value="Genomic_DNA"/>
</dbReference>
<evidence type="ECO:0000256" key="2">
    <source>
        <dbReference type="ARBA" id="ARBA00001911"/>
    </source>
</evidence>
<keyword evidence="8 9" id="KW-0413">Isomerase</keyword>
<proteinExistence type="inferred from homology"/>
<evidence type="ECO:0000313" key="11">
    <source>
        <dbReference type="EMBL" id="UNK06244.1"/>
    </source>
</evidence>
<comment type="subunit">
    <text evidence="9">Homodimer.</text>
</comment>
<comment type="catalytic activity">
    <reaction evidence="1 9">
        <text>UDP-alpha-D-glucose = UDP-alpha-D-galactose</text>
        <dbReference type="Rhea" id="RHEA:22168"/>
        <dbReference type="ChEBI" id="CHEBI:58885"/>
        <dbReference type="ChEBI" id="CHEBI:66914"/>
        <dbReference type="EC" id="5.1.3.2"/>
    </reaction>
</comment>
<feature type="domain" description="NAD(P)-binding" evidence="10">
    <location>
        <begin position="3"/>
        <end position="320"/>
    </location>
</feature>
<dbReference type="GO" id="GO:0003978">
    <property type="term" value="F:UDP-glucose 4-epimerase activity"/>
    <property type="evidence" value="ECO:0007669"/>
    <property type="project" value="UniProtKB-UniRule"/>
</dbReference>
<dbReference type="PANTHER" id="PTHR43725:SF47">
    <property type="entry name" value="UDP-GLUCOSE 4-EPIMERASE"/>
    <property type="match status" value="1"/>
</dbReference>
<dbReference type="EC" id="5.1.3.2" evidence="5 9"/>
<evidence type="ECO:0000256" key="3">
    <source>
        <dbReference type="ARBA" id="ARBA00004947"/>
    </source>
</evidence>
<dbReference type="CDD" id="cd05247">
    <property type="entry name" value="UDP_G4E_1_SDR_e"/>
    <property type="match status" value="1"/>
</dbReference>
<comment type="similarity">
    <text evidence="4 9">Belongs to the NAD(P)-dependent epimerase/dehydratase family.</text>
</comment>
<comment type="pathway">
    <text evidence="3 9">Carbohydrate metabolism; galactose metabolism.</text>
</comment>
<dbReference type="SUPFAM" id="SSF51735">
    <property type="entry name" value="NAD(P)-binding Rossmann-fold domains"/>
    <property type="match status" value="1"/>
</dbReference>
<sequence length="325" mass="36270">MLLITGGLGYIGSHFTVIALQSGYEVMVLDNLSNSHAGVKDKVEQITQKELHFIEGDIRDEGLLDSIFKRFTIEAVVHFAGLKAVAESVAKPILYYDNNVSGSLNLLKAMQNNKVNKIIFSSSATVYGEPKYLPYDERHPTNPINPYGYTKLHVEHVLRDVCASNEAFSAITLRYFNPIGAHPSGLIGENPKDIPNNLMPYIIKVANSELPYLQVFGDDYETRDGTGERDYINVMDLVEGHLAAIEYLANTGFHVFNLGTGMGTTVLELVSAFEAANDILIERKIKPRRKGDLAKFWAKVDLAKKELNWEAKTSLLESCQLIRQF</sequence>
<evidence type="ECO:0000256" key="4">
    <source>
        <dbReference type="ARBA" id="ARBA00007637"/>
    </source>
</evidence>
<accession>A0AAT9PG58</accession>
<dbReference type="Pfam" id="PF16363">
    <property type="entry name" value="GDP_Man_Dehyd"/>
    <property type="match status" value="1"/>
</dbReference>